<gene>
    <name evidence="3" type="ORF">Mrose_01573</name>
</gene>
<dbReference type="RefSeq" id="WP_119277150.1">
    <property type="nucleotide sequence ID" value="NZ_QWLA01000025.1"/>
</dbReference>
<evidence type="ECO:0000256" key="1">
    <source>
        <dbReference type="ARBA" id="ARBA00023118"/>
    </source>
</evidence>
<feature type="domain" description="CRISPR type III-associated protein" evidence="2">
    <location>
        <begin position="23"/>
        <end position="188"/>
    </location>
</feature>
<sequence>MPRTIPIPPPQLRAPELTTWTLKLRTITPMFGGSATPREVDPKNPVRAASVRGHLRFWWRATAGAQYASAEELFKAEEEIWGSAEKYGKVALRVLEQSAGQAVRPSELVPDRGTARTGPMEKFFLHPFNENRSEGLSEASGLKSVEFTLELTHTLSETEAEHLRRAVRAWIAFGGIGARTRRGVGALEVTANLKDWLPATPDQLKTWFAVPPQKEVHHTTLAGAVICLGQPRKPSNTDPYKGHSAWRELGRFWARFRKGHYLEDPVTGETMAYTPMAGGKWRDHKTLLALRPRQERIALAKPFYGLPIVYQRLGDSFSGTLEAVHSGGRRMASPVILKPIAFADGSIWPAVIILNAPAPTRIRVNGEELSLQIPDNDPVLDALEADEPLEAVRKAAQLQGFTQEVRL</sequence>
<dbReference type="EMBL" id="QWLA01000025">
    <property type="protein sequence ID" value="RIH86864.1"/>
    <property type="molecule type" value="Genomic_DNA"/>
</dbReference>
<keyword evidence="1" id="KW-0051">Antiviral defense</keyword>
<dbReference type="GO" id="GO:0051607">
    <property type="term" value="P:defense response to virus"/>
    <property type="evidence" value="ECO:0007669"/>
    <property type="project" value="UniProtKB-KW"/>
</dbReference>
<dbReference type="NCBIfam" id="TIGR01894">
    <property type="entry name" value="cas_TM1795_cmr1"/>
    <property type="match status" value="1"/>
</dbReference>
<accession>A0A399EQD1</accession>
<protein>
    <submittedName>
        <fullName evidence="3">CRISPR type III-B/RAMP module RAMP protein Cmr1</fullName>
    </submittedName>
</protein>
<name>A0A399EQD1_9DEIN</name>
<evidence type="ECO:0000259" key="2">
    <source>
        <dbReference type="Pfam" id="PF03787"/>
    </source>
</evidence>
<dbReference type="Proteomes" id="UP000265341">
    <property type="component" value="Unassembled WGS sequence"/>
</dbReference>
<reference evidence="3 4" key="1">
    <citation type="submission" date="2018-08" db="EMBL/GenBank/DDBJ databases">
        <title>Meiothermus roseus NBRC 110900 genome sequencing project.</title>
        <authorList>
            <person name="Da Costa M.S."/>
            <person name="Albuquerque L."/>
            <person name="Raposo P."/>
            <person name="Froufe H.J.C."/>
            <person name="Barroso C.S."/>
            <person name="Egas C."/>
        </authorList>
    </citation>
    <scope>NUCLEOTIDE SEQUENCE [LARGE SCALE GENOMIC DNA]</scope>
    <source>
        <strain evidence="3 4">NBRC 110900</strain>
    </source>
</reference>
<proteinExistence type="predicted"/>
<evidence type="ECO:0000313" key="3">
    <source>
        <dbReference type="EMBL" id="RIH86864.1"/>
    </source>
</evidence>
<dbReference type="InterPro" id="IPR007522">
    <property type="entry name" value="CRISPR-assoc_prot_TM1795"/>
</dbReference>
<dbReference type="OrthoDB" id="190500at2"/>
<dbReference type="AlphaFoldDB" id="A0A399EQD1"/>
<keyword evidence="4" id="KW-1185">Reference proteome</keyword>
<comment type="caution">
    <text evidence="3">The sequence shown here is derived from an EMBL/GenBank/DDBJ whole genome shotgun (WGS) entry which is preliminary data.</text>
</comment>
<evidence type="ECO:0000313" key="4">
    <source>
        <dbReference type="Proteomes" id="UP000265341"/>
    </source>
</evidence>
<organism evidence="3 4">
    <name type="scientific">Calidithermus roseus</name>
    <dbReference type="NCBI Taxonomy" id="1644118"/>
    <lineage>
        <taxon>Bacteria</taxon>
        <taxon>Thermotogati</taxon>
        <taxon>Deinococcota</taxon>
        <taxon>Deinococci</taxon>
        <taxon>Thermales</taxon>
        <taxon>Thermaceae</taxon>
        <taxon>Calidithermus</taxon>
    </lineage>
</organism>
<dbReference type="Pfam" id="PF03787">
    <property type="entry name" value="RAMPs"/>
    <property type="match status" value="1"/>
</dbReference>
<dbReference type="InterPro" id="IPR005537">
    <property type="entry name" value="RAMP_III_fam"/>
</dbReference>